<organism evidence="1 2">
    <name type="scientific">Candidatus Uhrbacteria bacterium RIFOXYB2_FULL_45_11</name>
    <dbReference type="NCBI Taxonomy" id="1802421"/>
    <lineage>
        <taxon>Bacteria</taxon>
        <taxon>Candidatus Uhriibacteriota</taxon>
    </lineage>
</organism>
<dbReference type="AlphaFoldDB" id="A0A1F7W8N4"/>
<comment type="caution">
    <text evidence="1">The sequence shown here is derived from an EMBL/GenBank/DDBJ whole genome shotgun (WGS) entry which is preliminary data.</text>
</comment>
<sequence>MLLQSDPTKESLLSLLDQSSLIAEQLFENLSPASCLTQLNILFETLRATDRQKSRSILAQKLRQAESAGDVDAVNKLLSELN</sequence>
<protein>
    <submittedName>
        <fullName evidence="1">Uncharacterized protein</fullName>
    </submittedName>
</protein>
<accession>A0A1F7W8N4</accession>
<reference evidence="1 2" key="1">
    <citation type="journal article" date="2016" name="Nat. Commun.">
        <title>Thousands of microbial genomes shed light on interconnected biogeochemical processes in an aquifer system.</title>
        <authorList>
            <person name="Anantharaman K."/>
            <person name="Brown C.T."/>
            <person name="Hug L.A."/>
            <person name="Sharon I."/>
            <person name="Castelle C.J."/>
            <person name="Probst A.J."/>
            <person name="Thomas B.C."/>
            <person name="Singh A."/>
            <person name="Wilkins M.J."/>
            <person name="Karaoz U."/>
            <person name="Brodie E.L."/>
            <person name="Williams K.H."/>
            <person name="Hubbard S.S."/>
            <person name="Banfield J.F."/>
        </authorList>
    </citation>
    <scope>NUCLEOTIDE SEQUENCE [LARGE SCALE GENOMIC DNA]</scope>
</reference>
<dbReference type="Proteomes" id="UP000177331">
    <property type="component" value="Unassembled WGS sequence"/>
</dbReference>
<evidence type="ECO:0000313" key="1">
    <source>
        <dbReference type="EMBL" id="OGL98577.1"/>
    </source>
</evidence>
<proteinExistence type="predicted"/>
<dbReference type="EMBL" id="MGFD01000026">
    <property type="protein sequence ID" value="OGL98577.1"/>
    <property type="molecule type" value="Genomic_DNA"/>
</dbReference>
<gene>
    <name evidence="1" type="ORF">A2318_00555</name>
</gene>
<name>A0A1F7W8N4_9BACT</name>
<evidence type="ECO:0000313" key="2">
    <source>
        <dbReference type="Proteomes" id="UP000177331"/>
    </source>
</evidence>